<sequence>MDWLLLLIFAYLFIAVAFLIDKFIVTKVIPEPAFYTVVISTMGLSAFVLTPWGLSWPSLYPAAKAALAGGSFTLAVFFLYHAMRSGEASRVVTLVGALGAVTTFVLSFLFLDQRLGLFQNIAFGLLILGGVLVTFETKRADQAQSWIWQGLTAALLFGISYTAIQSTYDSLGFSSGFIWSRVFAFLFALMFLIPKNNRGLIKKNLAGQSNLRQGKNQLLVLSSQVLNGVGFIILNYVVFLASAAIVLAAQGLQYAFVLILTLVLGRKLPGIFKEKYSAGILAQKVFAILLIAVGLVFLSITPV</sequence>
<evidence type="ECO:0000313" key="3">
    <source>
        <dbReference type="Proteomes" id="UP000178240"/>
    </source>
</evidence>
<feature type="transmembrane region" description="Helical" evidence="1">
    <location>
        <begin position="176"/>
        <end position="193"/>
    </location>
</feature>
<keyword evidence="1" id="KW-1133">Transmembrane helix</keyword>
<accession>A0A1G1Y2W3</accession>
<gene>
    <name evidence="2" type="ORF">A2744_03705</name>
</gene>
<proteinExistence type="predicted"/>
<dbReference type="EMBL" id="MHIE01000003">
    <property type="protein sequence ID" value="OGY46524.1"/>
    <property type="molecule type" value="Genomic_DNA"/>
</dbReference>
<dbReference type="STRING" id="1797535.A2744_03705"/>
<feature type="transmembrane region" description="Helical" evidence="1">
    <location>
        <begin position="276"/>
        <end position="300"/>
    </location>
</feature>
<organism evidence="2 3">
    <name type="scientific">Candidatus Buchananbacteria bacterium RIFCSPHIGHO2_01_FULL_44_11</name>
    <dbReference type="NCBI Taxonomy" id="1797535"/>
    <lineage>
        <taxon>Bacteria</taxon>
        <taxon>Candidatus Buchananiibacteriota</taxon>
    </lineage>
</organism>
<feature type="transmembrane region" description="Helical" evidence="1">
    <location>
        <begin position="244"/>
        <end position="264"/>
    </location>
</feature>
<dbReference type="Proteomes" id="UP000178240">
    <property type="component" value="Unassembled WGS sequence"/>
</dbReference>
<dbReference type="SUPFAM" id="SSF103481">
    <property type="entry name" value="Multidrug resistance efflux transporter EmrE"/>
    <property type="match status" value="1"/>
</dbReference>
<protein>
    <submittedName>
        <fullName evidence="2">Uncharacterized protein</fullName>
    </submittedName>
</protein>
<evidence type="ECO:0000256" key="1">
    <source>
        <dbReference type="SAM" id="Phobius"/>
    </source>
</evidence>
<comment type="caution">
    <text evidence="2">The sequence shown here is derived from an EMBL/GenBank/DDBJ whole genome shotgun (WGS) entry which is preliminary data.</text>
</comment>
<feature type="transmembrane region" description="Helical" evidence="1">
    <location>
        <begin position="147"/>
        <end position="164"/>
    </location>
</feature>
<feature type="transmembrane region" description="Helical" evidence="1">
    <location>
        <begin position="59"/>
        <end position="79"/>
    </location>
</feature>
<keyword evidence="1" id="KW-0812">Transmembrane</keyword>
<name>A0A1G1Y2W3_9BACT</name>
<feature type="transmembrane region" description="Helical" evidence="1">
    <location>
        <begin position="32"/>
        <end position="53"/>
    </location>
</feature>
<evidence type="ECO:0000313" key="2">
    <source>
        <dbReference type="EMBL" id="OGY46524.1"/>
    </source>
</evidence>
<dbReference type="InterPro" id="IPR037185">
    <property type="entry name" value="EmrE-like"/>
</dbReference>
<dbReference type="AlphaFoldDB" id="A0A1G1Y2W3"/>
<reference evidence="2 3" key="1">
    <citation type="journal article" date="2016" name="Nat. Commun.">
        <title>Thousands of microbial genomes shed light on interconnected biogeochemical processes in an aquifer system.</title>
        <authorList>
            <person name="Anantharaman K."/>
            <person name="Brown C.T."/>
            <person name="Hug L.A."/>
            <person name="Sharon I."/>
            <person name="Castelle C.J."/>
            <person name="Probst A.J."/>
            <person name="Thomas B.C."/>
            <person name="Singh A."/>
            <person name="Wilkins M.J."/>
            <person name="Karaoz U."/>
            <person name="Brodie E.L."/>
            <person name="Williams K.H."/>
            <person name="Hubbard S.S."/>
            <person name="Banfield J.F."/>
        </authorList>
    </citation>
    <scope>NUCLEOTIDE SEQUENCE [LARGE SCALE GENOMIC DNA]</scope>
</reference>
<feature type="transmembrane region" description="Helical" evidence="1">
    <location>
        <begin position="6"/>
        <end position="25"/>
    </location>
</feature>
<feature type="transmembrane region" description="Helical" evidence="1">
    <location>
        <begin position="117"/>
        <end position="135"/>
    </location>
</feature>
<feature type="transmembrane region" description="Helical" evidence="1">
    <location>
        <begin position="218"/>
        <end position="238"/>
    </location>
</feature>
<feature type="transmembrane region" description="Helical" evidence="1">
    <location>
        <begin position="91"/>
        <end position="111"/>
    </location>
</feature>
<keyword evidence="1" id="KW-0472">Membrane</keyword>